<dbReference type="KEGG" id="mgod:E7746_09025"/>
<evidence type="ECO:0000313" key="5">
    <source>
        <dbReference type="Proteomes" id="UP000297031"/>
    </source>
</evidence>
<dbReference type="Proteomes" id="UP000297031">
    <property type="component" value="Chromosome"/>
</dbReference>
<feature type="region of interest" description="Disordered" evidence="2">
    <location>
        <begin position="277"/>
        <end position="322"/>
    </location>
</feature>
<accession>A0A4P7VL61</accession>
<protein>
    <recommendedName>
        <fullName evidence="3">M23ase beta-sheet core domain-containing protein</fullName>
    </recommendedName>
</protein>
<proteinExistence type="predicted"/>
<evidence type="ECO:0000256" key="1">
    <source>
        <dbReference type="ARBA" id="ARBA00022729"/>
    </source>
</evidence>
<reference evidence="4 5" key="1">
    <citation type="submission" date="2019-02" db="EMBL/GenBank/DDBJ databases">
        <title>Isolation and identification of novel species under the genus Muribaculum.</title>
        <authorList>
            <person name="Miyake S."/>
            <person name="Ding Y."/>
            <person name="Low A."/>
            <person name="Soh M."/>
            <person name="Seedorf H."/>
        </authorList>
    </citation>
    <scope>NUCLEOTIDE SEQUENCE [LARGE SCALE GENOMIC DNA]</scope>
    <source>
        <strain evidence="4 5">TLL-A4</strain>
    </source>
</reference>
<dbReference type="InterPro" id="IPR050570">
    <property type="entry name" value="Cell_wall_metabolism_enzyme"/>
</dbReference>
<dbReference type="EMBL" id="CP039393">
    <property type="protein sequence ID" value="QCD36014.1"/>
    <property type="molecule type" value="Genomic_DNA"/>
</dbReference>
<keyword evidence="1" id="KW-0732">Signal</keyword>
<feature type="compositionally biased region" description="Basic and acidic residues" evidence="2">
    <location>
        <begin position="277"/>
        <end position="290"/>
    </location>
</feature>
<sequence>MKQCCRIGSVFLMIIVMLLSAVDMSAARKRTRSVSSVKQEQKANAQAIKKTSQQLDENAKATSRTLNALNTLGAEIRQQNDSIASINHQIDSIDSAMKHINDSIVTLDGKLNALRDSYARSVTRIRNSQQGSMDKLAFIFSAESFTQAYRRFRYLGEFSKWRKRRNDEIKAVQARLEKQRDELTRLQGVKSGMLTRMNVARNDLEKKQNETSALVAKLKKEGASLKKVLRQKEAQARALDNELDRLIAEEQRRQAEEEKRRQAEEKRKEQERLLAEENARKKQQQKEQEAKAAPAKAEQPERKAVAQPKPASTAAKPATNYAMAETSRKLTGSFESNKGRLLFPVNGKYKIVRPFGRHKHPDLPHVTTDNGGIDIEVPAGGTARAVFDGTVSEVFRLLGYNTIVMVRHGKYLTIYANLSNINVKKGDALKQGQTIGTIYSDPDDGNRSILHFELRQEKQKLNPTAWVR</sequence>
<dbReference type="CDD" id="cd12797">
    <property type="entry name" value="M23_peptidase"/>
    <property type="match status" value="1"/>
</dbReference>
<dbReference type="PANTHER" id="PTHR21666:SF289">
    <property type="entry name" value="L-ALA--D-GLU ENDOPEPTIDASE"/>
    <property type="match status" value="1"/>
</dbReference>
<evidence type="ECO:0000256" key="2">
    <source>
        <dbReference type="SAM" id="MobiDB-lite"/>
    </source>
</evidence>
<dbReference type="InterPro" id="IPR016047">
    <property type="entry name" value="M23ase_b-sheet_dom"/>
</dbReference>
<dbReference type="SUPFAM" id="SSF51261">
    <property type="entry name" value="Duplicated hybrid motif"/>
    <property type="match status" value="1"/>
</dbReference>
<name>A0A4P7VL61_9BACT</name>
<dbReference type="Pfam" id="PF01551">
    <property type="entry name" value="Peptidase_M23"/>
    <property type="match status" value="1"/>
</dbReference>
<dbReference type="InterPro" id="IPR011055">
    <property type="entry name" value="Dup_hybrid_motif"/>
</dbReference>
<feature type="compositionally biased region" description="Low complexity" evidence="2">
    <location>
        <begin position="306"/>
        <end position="319"/>
    </location>
</feature>
<dbReference type="OrthoDB" id="9815884at2"/>
<keyword evidence="5" id="KW-1185">Reference proteome</keyword>
<dbReference type="PANTHER" id="PTHR21666">
    <property type="entry name" value="PEPTIDASE-RELATED"/>
    <property type="match status" value="1"/>
</dbReference>
<dbReference type="AlphaFoldDB" id="A0A4P7VL61"/>
<dbReference type="Gene3D" id="6.10.250.3150">
    <property type="match status" value="1"/>
</dbReference>
<evidence type="ECO:0000313" key="4">
    <source>
        <dbReference type="EMBL" id="QCD36014.1"/>
    </source>
</evidence>
<feature type="compositionally biased region" description="Polar residues" evidence="2">
    <location>
        <begin position="33"/>
        <end position="56"/>
    </location>
</feature>
<gene>
    <name evidence="4" type="ORF">E7746_09025</name>
</gene>
<feature type="domain" description="M23ase beta-sheet core" evidence="3">
    <location>
        <begin position="370"/>
        <end position="463"/>
    </location>
</feature>
<dbReference type="Gene3D" id="2.70.70.10">
    <property type="entry name" value="Glucose Permease (Domain IIA)"/>
    <property type="match status" value="1"/>
</dbReference>
<evidence type="ECO:0000259" key="3">
    <source>
        <dbReference type="Pfam" id="PF01551"/>
    </source>
</evidence>
<organism evidence="4 5">
    <name type="scientific">Muribaculum gordoncarteri</name>
    <dbReference type="NCBI Taxonomy" id="2530390"/>
    <lineage>
        <taxon>Bacteria</taxon>
        <taxon>Pseudomonadati</taxon>
        <taxon>Bacteroidota</taxon>
        <taxon>Bacteroidia</taxon>
        <taxon>Bacteroidales</taxon>
        <taxon>Muribaculaceae</taxon>
        <taxon>Muribaculum</taxon>
    </lineage>
</organism>
<dbReference type="GO" id="GO:0004222">
    <property type="term" value="F:metalloendopeptidase activity"/>
    <property type="evidence" value="ECO:0007669"/>
    <property type="project" value="TreeGrafter"/>
</dbReference>
<feature type="region of interest" description="Disordered" evidence="2">
    <location>
        <begin position="31"/>
        <end position="56"/>
    </location>
</feature>